<sequence length="441" mass="48300">MTRTDHRGMCVNGAGAGAVDAFETALGLLMCGRGDPLAACQAALEDSPDFAMGRALLAYLHLCGSEAAGAAQVAAMLPDLQRCAASERERMHAAAIAAYAAGDFQGAAERLDDIVIEYPRDLLALHQGHLLDFYRGDCRNLRDRVARVRHAWSPALPGYHGVLAMHAFGLEECGDYSQAEECGRDALAMEPRDGWAHHAVAHVMEMQGRRQEGIAWMQEREAHWAPDSALAVHNWWHLALFLLAGERTDEVLALHDARVAGNGAVALDLVDASALLWRLQLAGVDCGQRWKRLAEQWAPFICDGWYAFNDAHAMMAFVGAGRWDLADQLLLTMRARLDRNGSNQMMTRDVGLPLARALHAFGRRDFGGAIAILRPLRAIAHRFGGSHAQRDLIDLTLLEAARRDGRAPLLRALAHERLAVKPDDPQARRYRDAAADLRGAA</sequence>
<evidence type="ECO:0000313" key="5">
    <source>
        <dbReference type="EMBL" id="ROP83318.1"/>
    </source>
</evidence>
<name>A0A3N1KYA7_9PROT</name>
<dbReference type="Gene3D" id="1.25.40.10">
    <property type="entry name" value="Tetratricopeptide repeat domain"/>
    <property type="match status" value="1"/>
</dbReference>
<evidence type="ECO:0000256" key="1">
    <source>
        <dbReference type="ARBA" id="ARBA00005857"/>
    </source>
</evidence>
<dbReference type="InterPro" id="IPR011990">
    <property type="entry name" value="TPR-like_helical_dom_sf"/>
</dbReference>
<gene>
    <name evidence="5" type="ORF">EDC65_4851</name>
</gene>
<dbReference type="CDD" id="cd05804">
    <property type="entry name" value="StaR_like"/>
    <property type="match status" value="1"/>
</dbReference>
<dbReference type="SUPFAM" id="SSF48452">
    <property type="entry name" value="TPR-like"/>
    <property type="match status" value="1"/>
</dbReference>
<dbReference type="AlphaFoldDB" id="A0A3N1KYA7"/>
<proteinExistence type="inferred from homology"/>
<dbReference type="PANTHER" id="PTHR16263:SF4">
    <property type="entry name" value="TETRATRICOPEPTIDE REPEAT PROTEIN 38"/>
    <property type="match status" value="1"/>
</dbReference>
<keyword evidence="4" id="KW-0802">TPR repeat</keyword>
<comment type="caution">
    <text evidence="5">The sequence shown here is derived from an EMBL/GenBank/DDBJ whole genome shotgun (WGS) entry which is preliminary data.</text>
</comment>
<protein>
    <recommendedName>
        <fullName evidence="2">Tetratricopeptide repeat protein 38</fullName>
    </recommendedName>
</protein>
<dbReference type="EMBL" id="RJKX01000017">
    <property type="protein sequence ID" value="ROP83318.1"/>
    <property type="molecule type" value="Genomic_DNA"/>
</dbReference>
<keyword evidence="6" id="KW-1185">Reference proteome</keyword>
<evidence type="ECO:0000256" key="2">
    <source>
        <dbReference type="ARBA" id="ARBA00019992"/>
    </source>
</evidence>
<organism evidence="5 6">
    <name type="scientific">Stella humosa</name>
    <dbReference type="NCBI Taxonomy" id="94"/>
    <lineage>
        <taxon>Bacteria</taxon>
        <taxon>Pseudomonadati</taxon>
        <taxon>Pseudomonadota</taxon>
        <taxon>Alphaproteobacteria</taxon>
        <taxon>Rhodospirillales</taxon>
        <taxon>Stellaceae</taxon>
        <taxon>Stella</taxon>
    </lineage>
</organism>
<dbReference type="InterPro" id="IPR033891">
    <property type="entry name" value="TTC38"/>
</dbReference>
<dbReference type="OrthoDB" id="9815900at2"/>
<keyword evidence="3" id="KW-0677">Repeat</keyword>
<dbReference type="RefSeq" id="WP_123694452.1">
    <property type="nucleotide sequence ID" value="NZ_AP019700.1"/>
</dbReference>
<dbReference type="PANTHER" id="PTHR16263">
    <property type="entry name" value="TETRATRICOPEPTIDE REPEAT PROTEIN 38"/>
    <property type="match status" value="1"/>
</dbReference>
<evidence type="ECO:0000313" key="6">
    <source>
        <dbReference type="Proteomes" id="UP000278222"/>
    </source>
</evidence>
<dbReference type="Proteomes" id="UP000278222">
    <property type="component" value="Unassembled WGS sequence"/>
</dbReference>
<reference evidence="5 6" key="1">
    <citation type="submission" date="2018-11" db="EMBL/GenBank/DDBJ databases">
        <title>Genomic Encyclopedia of Type Strains, Phase IV (KMG-IV): sequencing the most valuable type-strain genomes for metagenomic binning, comparative biology and taxonomic classification.</title>
        <authorList>
            <person name="Goeker M."/>
        </authorList>
    </citation>
    <scope>NUCLEOTIDE SEQUENCE [LARGE SCALE GENOMIC DNA]</scope>
    <source>
        <strain evidence="5 6">DSM 5900</strain>
    </source>
</reference>
<accession>A0A3N1KYA7</accession>
<evidence type="ECO:0000256" key="4">
    <source>
        <dbReference type="ARBA" id="ARBA00022803"/>
    </source>
</evidence>
<evidence type="ECO:0000256" key="3">
    <source>
        <dbReference type="ARBA" id="ARBA00022737"/>
    </source>
</evidence>
<comment type="similarity">
    <text evidence="1">Belongs to the TTC38 family.</text>
</comment>